<evidence type="ECO:0000313" key="7">
    <source>
        <dbReference type="EMBL" id="VDN58280.1"/>
    </source>
</evidence>
<dbReference type="InterPro" id="IPR005828">
    <property type="entry name" value="MFS_sugar_transport-like"/>
</dbReference>
<keyword evidence="9" id="KW-1185">Reference proteome</keyword>
<name>A0A0N4UB11_DRAME</name>
<reference evidence="7 9" key="2">
    <citation type="submission" date="2018-11" db="EMBL/GenBank/DDBJ databases">
        <authorList>
            <consortium name="Pathogen Informatics"/>
        </authorList>
    </citation>
    <scope>NUCLEOTIDE SEQUENCE [LARGE SCALE GENOMIC DNA]</scope>
</reference>
<feature type="transmembrane region" description="Helical" evidence="5">
    <location>
        <begin position="51"/>
        <end position="72"/>
    </location>
</feature>
<dbReference type="Proteomes" id="UP000274756">
    <property type="component" value="Unassembled WGS sequence"/>
</dbReference>
<evidence type="ECO:0000256" key="4">
    <source>
        <dbReference type="ARBA" id="ARBA00023136"/>
    </source>
</evidence>
<evidence type="ECO:0000256" key="2">
    <source>
        <dbReference type="ARBA" id="ARBA00022692"/>
    </source>
</evidence>
<feature type="transmembrane region" description="Helical" evidence="5">
    <location>
        <begin position="518"/>
        <end position="539"/>
    </location>
</feature>
<keyword evidence="3 5" id="KW-1133">Transmembrane helix</keyword>
<dbReference type="OrthoDB" id="5296287at2759"/>
<feature type="transmembrane region" description="Helical" evidence="5">
    <location>
        <begin position="434"/>
        <end position="453"/>
    </location>
</feature>
<dbReference type="STRING" id="318479.A0A0N4UB11"/>
<feature type="transmembrane region" description="Helical" evidence="5">
    <location>
        <begin position="394"/>
        <end position="414"/>
    </location>
</feature>
<keyword evidence="4 5" id="KW-0472">Membrane</keyword>
<evidence type="ECO:0000259" key="6">
    <source>
        <dbReference type="PROSITE" id="PS50850"/>
    </source>
</evidence>
<dbReference type="GO" id="GO:0022857">
    <property type="term" value="F:transmembrane transporter activity"/>
    <property type="evidence" value="ECO:0007669"/>
    <property type="project" value="InterPro"/>
</dbReference>
<comment type="subcellular location">
    <subcellularLocation>
        <location evidence="1">Membrane</location>
        <topology evidence="1">Multi-pass membrane protein</topology>
    </subcellularLocation>
</comment>
<feature type="transmembrane region" description="Helical" evidence="5">
    <location>
        <begin position="278"/>
        <end position="299"/>
    </location>
</feature>
<evidence type="ECO:0000313" key="8">
    <source>
        <dbReference type="Proteomes" id="UP000038040"/>
    </source>
</evidence>
<feature type="transmembrane region" description="Helical" evidence="5">
    <location>
        <begin position="545"/>
        <end position="567"/>
    </location>
</feature>
<feature type="transmembrane region" description="Helical" evidence="5">
    <location>
        <begin position="305"/>
        <end position="325"/>
    </location>
</feature>
<accession>A0A0N4UB11</accession>
<dbReference type="Pfam" id="PF00083">
    <property type="entry name" value="Sugar_tr"/>
    <property type="match status" value="1"/>
</dbReference>
<feature type="transmembrane region" description="Helical" evidence="5">
    <location>
        <begin position="196"/>
        <end position="213"/>
    </location>
</feature>
<feature type="transmembrane region" description="Helical" evidence="5">
    <location>
        <begin position="484"/>
        <end position="506"/>
    </location>
</feature>
<dbReference type="WBParaSite" id="DME_0000437001-mRNA-1">
    <property type="protein sequence ID" value="DME_0000437001-mRNA-1"/>
    <property type="gene ID" value="DME_0000437001"/>
</dbReference>
<sequence length="616" mass="70074">IFIYISKLSNESNCSDDGRCTSEYEINAQHDSIQKHYQTLKRRRRLTDIDFEGILNLIGGCNMWQIAIYLMISTQQIPHAMFNLSVVYMMYQPDHWCKVVYLINCFKSMLTNVDVSNRQRGGKRWHDQCHYYDRGERFTHYISMNLSSAIKAAKNDQAELKRCTHWEYDRSVMKETVVTKWHRVCDDNWSRAHVHASYSIGYLVGCMLGGYVSDRYGRKTAIYSFGILSSIFGFLLAFTNEFEIFLAVRFLGAVCNEAADLAAYVMCMEITGVKYRSITGSLLQAPWACGYAFLALVAYLSKSWYTIQITTSFLHSGAMVLLYFLPESPRWLIVMNRVKEAERIIRRACHYNKTSLPSDLGLVRHAEKRKWLKRNERPHFFHIFIAKDLRIRSVLVFIIWIATALVYYGLIIALSDQSSPGRSMFVGNFFLNNAIAGAIELPTLMCCVYLLRFGRKRSQMITLIGGGTLIGIAIIVTTEHHTTLALVFMLASKVCIQCAFNILYIFTSEMYPTIIRNSAVGICSMVSRMGSGASGYIAILSDVTLPIVPMLIFSVFSLVAGSLVLFLPETQGLPLPDTIWDAVTMLKTDPRYQCVNFMENAKKKEKTNCKGAKSGK</sequence>
<dbReference type="PANTHER" id="PTHR24064">
    <property type="entry name" value="SOLUTE CARRIER FAMILY 22 MEMBER"/>
    <property type="match status" value="1"/>
</dbReference>
<evidence type="ECO:0000256" key="1">
    <source>
        <dbReference type="ARBA" id="ARBA00004141"/>
    </source>
</evidence>
<dbReference type="PROSITE" id="PS50850">
    <property type="entry name" value="MFS"/>
    <property type="match status" value="1"/>
</dbReference>
<protein>
    <submittedName>
        <fullName evidence="10">MFS domain-containing protein</fullName>
    </submittedName>
</protein>
<dbReference type="EMBL" id="UYYG01001167">
    <property type="protein sequence ID" value="VDN58280.1"/>
    <property type="molecule type" value="Genomic_DNA"/>
</dbReference>
<evidence type="ECO:0000313" key="10">
    <source>
        <dbReference type="WBParaSite" id="DME_0000437001-mRNA-1"/>
    </source>
</evidence>
<feature type="transmembrane region" description="Helical" evidence="5">
    <location>
        <begin position="244"/>
        <end position="266"/>
    </location>
</feature>
<gene>
    <name evidence="7" type="ORF">DME_LOCUS8253</name>
</gene>
<keyword evidence="2 5" id="KW-0812">Transmembrane</keyword>
<dbReference type="InterPro" id="IPR036259">
    <property type="entry name" value="MFS_trans_sf"/>
</dbReference>
<organism evidence="8 10">
    <name type="scientific">Dracunculus medinensis</name>
    <name type="common">Guinea worm</name>
    <dbReference type="NCBI Taxonomy" id="318479"/>
    <lineage>
        <taxon>Eukaryota</taxon>
        <taxon>Metazoa</taxon>
        <taxon>Ecdysozoa</taxon>
        <taxon>Nematoda</taxon>
        <taxon>Chromadorea</taxon>
        <taxon>Rhabditida</taxon>
        <taxon>Spirurina</taxon>
        <taxon>Dracunculoidea</taxon>
        <taxon>Dracunculidae</taxon>
        <taxon>Dracunculus</taxon>
    </lineage>
</organism>
<feature type="domain" description="Major facilitator superfamily (MFS) profile" evidence="6">
    <location>
        <begin position="100"/>
        <end position="572"/>
    </location>
</feature>
<dbReference type="SUPFAM" id="SSF103473">
    <property type="entry name" value="MFS general substrate transporter"/>
    <property type="match status" value="1"/>
</dbReference>
<dbReference type="GO" id="GO:0016020">
    <property type="term" value="C:membrane"/>
    <property type="evidence" value="ECO:0007669"/>
    <property type="project" value="UniProtKB-SubCell"/>
</dbReference>
<dbReference type="AlphaFoldDB" id="A0A0N4UB11"/>
<evidence type="ECO:0000256" key="5">
    <source>
        <dbReference type="SAM" id="Phobius"/>
    </source>
</evidence>
<reference evidence="10" key="1">
    <citation type="submission" date="2017-02" db="UniProtKB">
        <authorList>
            <consortium name="WormBaseParasite"/>
        </authorList>
    </citation>
    <scope>IDENTIFICATION</scope>
</reference>
<evidence type="ECO:0000256" key="3">
    <source>
        <dbReference type="ARBA" id="ARBA00022989"/>
    </source>
</evidence>
<dbReference type="InterPro" id="IPR005829">
    <property type="entry name" value="Sugar_transporter_CS"/>
</dbReference>
<evidence type="ECO:0000313" key="9">
    <source>
        <dbReference type="Proteomes" id="UP000274756"/>
    </source>
</evidence>
<dbReference type="InterPro" id="IPR020846">
    <property type="entry name" value="MFS_dom"/>
</dbReference>
<dbReference type="Gene3D" id="1.20.1250.20">
    <property type="entry name" value="MFS general substrate transporter like domains"/>
    <property type="match status" value="1"/>
</dbReference>
<dbReference type="Proteomes" id="UP000038040">
    <property type="component" value="Unplaced"/>
</dbReference>
<proteinExistence type="predicted"/>
<dbReference type="PROSITE" id="PS00216">
    <property type="entry name" value="SUGAR_TRANSPORT_1"/>
    <property type="match status" value="1"/>
</dbReference>
<feature type="transmembrane region" description="Helical" evidence="5">
    <location>
        <begin position="220"/>
        <end position="238"/>
    </location>
</feature>
<dbReference type="CDD" id="cd17317">
    <property type="entry name" value="MFS_SLC22"/>
    <property type="match status" value="1"/>
</dbReference>
<feature type="transmembrane region" description="Helical" evidence="5">
    <location>
        <begin position="460"/>
        <end position="478"/>
    </location>
</feature>